<evidence type="ECO:0000313" key="3">
    <source>
        <dbReference type="Proteomes" id="UP000269352"/>
    </source>
</evidence>
<name>A0A388TDX7_TERA1</name>
<organism evidence="2 3">
    <name type="scientific">Termititenax aidoneus</name>
    <dbReference type="NCBI Taxonomy" id="2218524"/>
    <lineage>
        <taxon>Bacteria</taxon>
        <taxon>Bacillati</taxon>
        <taxon>Candidatus Margulisiibacteriota</taxon>
        <taxon>Candidatus Termititenacia</taxon>
        <taxon>Candidatus Termititenacales</taxon>
        <taxon>Candidatus Termititenacaceae</taxon>
        <taxon>Candidatus Termititenax</taxon>
    </lineage>
</organism>
<sequence length="136" mass="16109">MRKGFIYIRLQIYFTLLVLVIGSAMFLAWNIWQKNLQLHTRLKENLLVQNVLDKMAEDILYAEKIDVQADRLLLTKDGVDYLYFLNNQRLARRKDANLYLTPAKIVLHSLSFEQENGILRLVLSGEKQIWDRMVRL</sequence>
<reference evidence="2 3" key="1">
    <citation type="journal article" date="2019" name="ISME J.">
        <title>Genome analyses of uncultured TG2/ZB3 bacteria in 'Margulisbacteria' specifically attached to ectosymbiotic spirochetes of protists in the termite gut.</title>
        <authorList>
            <person name="Utami Y.D."/>
            <person name="Kuwahara H."/>
            <person name="Igai K."/>
            <person name="Murakami T."/>
            <person name="Sugaya K."/>
            <person name="Morikawa T."/>
            <person name="Nagura Y."/>
            <person name="Yuki M."/>
            <person name="Deevong P."/>
            <person name="Inoue T."/>
            <person name="Kihara K."/>
            <person name="Lo N."/>
            <person name="Yamada A."/>
            <person name="Ohkuma M."/>
            <person name="Hongoh Y."/>
        </authorList>
    </citation>
    <scope>NUCLEOTIDE SEQUENCE [LARGE SCALE GENOMIC DNA]</scope>
    <source>
        <strain evidence="2">NkOx7-01</strain>
    </source>
</reference>
<protein>
    <recommendedName>
        <fullName evidence="4">Two-component sensor histidine kinase</fullName>
    </recommendedName>
</protein>
<evidence type="ECO:0000256" key="1">
    <source>
        <dbReference type="SAM" id="Phobius"/>
    </source>
</evidence>
<dbReference type="Proteomes" id="UP000269352">
    <property type="component" value="Unassembled WGS sequence"/>
</dbReference>
<feature type="transmembrane region" description="Helical" evidence="1">
    <location>
        <begin position="12"/>
        <end position="32"/>
    </location>
</feature>
<comment type="caution">
    <text evidence="2">The sequence shown here is derived from an EMBL/GenBank/DDBJ whole genome shotgun (WGS) entry which is preliminary data.</text>
</comment>
<accession>A0A388TDX7</accession>
<dbReference type="EMBL" id="BGZN01000031">
    <property type="protein sequence ID" value="GBR74126.1"/>
    <property type="molecule type" value="Genomic_DNA"/>
</dbReference>
<proteinExistence type="predicted"/>
<keyword evidence="1" id="KW-0472">Membrane</keyword>
<evidence type="ECO:0008006" key="4">
    <source>
        <dbReference type="Google" id="ProtNLM"/>
    </source>
</evidence>
<keyword evidence="3" id="KW-1185">Reference proteome</keyword>
<keyword evidence="1" id="KW-1133">Transmembrane helix</keyword>
<dbReference type="AlphaFoldDB" id="A0A388TDX7"/>
<keyword evidence="1" id="KW-0812">Transmembrane</keyword>
<gene>
    <name evidence="2" type="ORF">NO1_1355</name>
</gene>
<evidence type="ECO:0000313" key="2">
    <source>
        <dbReference type="EMBL" id="GBR74126.1"/>
    </source>
</evidence>